<dbReference type="AlphaFoldDB" id="I4AHX6"/>
<protein>
    <recommendedName>
        <fullName evidence="3">Nucleotidyltransferase</fullName>
    </recommendedName>
</protein>
<dbReference type="Proteomes" id="UP000006054">
    <property type="component" value="Chromosome"/>
</dbReference>
<dbReference type="KEGG" id="fli:Fleli_1123"/>
<evidence type="ECO:0000313" key="1">
    <source>
        <dbReference type="EMBL" id="AFM03561.1"/>
    </source>
</evidence>
<dbReference type="eggNOG" id="COG4849">
    <property type="taxonomic scope" value="Bacteria"/>
</dbReference>
<gene>
    <name evidence="1" type="ordered locus">Fleli_1123</name>
</gene>
<dbReference type="RefSeq" id="WP_014797018.1">
    <property type="nucleotide sequence ID" value="NC_018018.1"/>
</dbReference>
<organism evidence="1 2">
    <name type="scientific">Bernardetia litoralis (strain ATCC 23117 / DSM 6794 / NBRC 15988 / NCIMB 1366 / Fx l1 / Sio-4)</name>
    <name type="common">Flexibacter litoralis</name>
    <dbReference type="NCBI Taxonomy" id="880071"/>
    <lineage>
        <taxon>Bacteria</taxon>
        <taxon>Pseudomonadati</taxon>
        <taxon>Bacteroidota</taxon>
        <taxon>Cytophagia</taxon>
        <taxon>Cytophagales</taxon>
        <taxon>Bernardetiaceae</taxon>
        <taxon>Bernardetia</taxon>
    </lineage>
</organism>
<accession>I4AHX6</accession>
<dbReference type="EMBL" id="CP003345">
    <property type="protein sequence ID" value="AFM03561.1"/>
    <property type="molecule type" value="Genomic_DNA"/>
</dbReference>
<keyword evidence="2" id="KW-1185">Reference proteome</keyword>
<evidence type="ECO:0008006" key="3">
    <source>
        <dbReference type="Google" id="ProtNLM"/>
    </source>
</evidence>
<sequence>MSKLLYNALQVPSLREVINDLREVCEKLEIDFFGIGALARNVWYLDNEKEARGTRDVDFAVYVKDEESYQNLKQELIKNYKYVQSTSSSYCLVSPHNAELDLLPFGEIENDDRVQIEGKGLTILNLDGFLETYQLGISEFEIENEKLKVCSLPAIILLKLISFDDRPEVRIKDAKDINSILCHYPTMETDLIWENYNFLYDNEKSHHQVGTETLGYELTKISIKNDKLTKRIVNILDKAISKQSRLAINMIENSMKETEQEKITLLTYLKEGVEAGIKKYKVK</sequence>
<dbReference type="HOGENOM" id="CLU_069344_1_0_10"/>
<dbReference type="STRING" id="880071.Fleli_1123"/>
<dbReference type="OrthoDB" id="5918411at2"/>
<name>I4AHX6_BERLS</name>
<reference evidence="2" key="1">
    <citation type="submission" date="2012-06" db="EMBL/GenBank/DDBJ databases">
        <title>The complete genome of Flexibacter litoralis DSM 6794.</title>
        <authorList>
            <person name="Lucas S."/>
            <person name="Copeland A."/>
            <person name="Lapidus A."/>
            <person name="Glavina del Rio T."/>
            <person name="Dalin E."/>
            <person name="Tice H."/>
            <person name="Bruce D."/>
            <person name="Goodwin L."/>
            <person name="Pitluck S."/>
            <person name="Peters L."/>
            <person name="Ovchinnikova G."/>
            <person name="Lu M."/>
            <person name="Kyrpides N."/>
            <person name="Mavromatis K."/>
            <person name="Ivanova N."/>
            <person name="Brettin T."/>
            <person name="Detter J.C."/>
            <person name="Han C."/>
            <person name="Larimer F."/>
            <person name="Land M."/>
            <person name="Hauser L."/>
            <person name="Markowitz V."/>
            <person name="Cheng J.-F."/>
            <person name="Hugenholtz P."/>
            <person name="Woyke T."/>
            <person name="Wu D."/>
            <person name="Spring S."/>
            <person name="Lang E."/>
            <person name="Kopitz M."/>
            <person name="Brambilla E."/>
            <person name="Klenk H.-P."/>
            <person name="Eisen J.A."/>
        </authorList>
    </citation>
    <scope>NUCLEOTIDE SEQUENCE [LARGE SCALE GENOMIC DNA]</scope>
    <source>
        <strain evidence="2">ATCC 23117 / DSM 6794 / NBRC 15988 / NCIMB 1366 / Sio-4</strain>
    </source>
</reference>
<proteinExistence type="predicted"/>
<evidence type="ECO:0000313" key="2">
    <source>
        <dbReference type="Proteomes" id="UP000006054"/>
    </source>
</evidence>